<keyword evidence="2" id="KW-0663">Pyridoxal phosphate</keyword>
<dbReference type="Proteomes" id="UP000198706">
    <property type="component" value="Unassembled WGS sequence"/>
</dbReference>
<dbReference type="SUPFAM" id="SSF53383">
    <property type="entry name" value="PLP-dependent transferases"/>
    <property type="match status" value="1"/>
</dbReference>
<keyword evidence="3" id="KW-0805">Transcription regulation</keyword>
<dbReference type="STRING" id="137658.SAMN05216186_11056"/>
<keyword evidence="4 7" id="KW-0238">DNA-binding</keyword>
<dbReference type="GO" id="GO:0003700">
    <property type="term" value="F:DNA-binding transcription factor activity"/>
    <property type="evidence" value="ECO:0007669"/>
    <property type="project" value="InterPro"/>
</dbReference>
<dbReference type="Pfam" id="PF00155">
    <property type="entry name" value="Aminotran_1_2"/>
    <property type="match status" value="1"/>
</dbReference>
<dbReference type="InterPro" id="IPR036390">
    <property type="entry name" value="WH_DNA-bd_sf"/>
</dbReference>
<evidence type="ECO:0000256" key="1">
    <source>
        <dbReference type="ARBA" id="ARBA00005384"/>
    </source>
</evidence>
<dbReference type="Pfam" id="PF00392">
    <property type="entry name" value="GntR"/>
    <property type="match status" value="1"/>
</dbReference>
<dbReference type="InterPro" id="IPR015422">
    <property type="entry name" value="PyrdxlP-dep_Trfase_small"/>
</dbReference>
<sequence>MAVKPIIDTVSILQSALESGLGAKYKKLAEALEVKILDGTIEAGAKLPPHRALADRLGITIGTVSRVYAELERMGLVVARVGDGTFVRRRGLERKRDEGFRNFIDEPQQYYDMSRNMHIPGHEIDYLSESLMAFASDPKTLQDLTLYTPDVGLPRYRMAGARWLGHDSFEPQADQVICTNGGQHGLLCALLALLRAGDTIATEQLTYPGLITAARFLGIKILGVDMDEQGIIPAALEELCRSNRISALYCTPTIQNPTTAVLSPQRREELARVCRDNNLLIIEDEAHGVLVEDRPLPLTCHAPERTILISSLSKAVAAGLRVGYLHAPNSLQSRLAASLRATCWMATPLALELATHWIDDGTADRLRRQQVHEISRRKSLVEGLLFGLNYRTHPQSPHFWIEVPEPWRASEIEADLKQKNYLITAAEAFAVGRSAVPQYVRASVSNASSNDQLLSDGFQALARTLKEEAGQFAM</sequence>
<dbReference type="InterPro" id="IPR015421">
    <property type="entry name" value="PyrdxlP-dep_Trfase_major"/>
</dbReference>
<dbReference type="Gene3D" id="3.40.640.10">
    <property type="entry name" value="Type I PLP-dependent aspartate aminotransferase-like (Major domain)"/>
    <property type="match status" value="1"/>
</dbReference>
<accession>A0A1G9EGM4</accession>
<gene>
    <name evidence="7" type="ORF">SAMN05216186_11056</name>
</gene>
<evidence type="ECO:0000256" key="4">
    <source>
        <dbReference type="ARBA" id="ARBA00023125"/>
    </source>
</evidence>
<dbReference type="Gene3D" id="1.10.10.10">
    <property type="entry name" value="Winged helix-like DNA-binding domain superfamily/Winged helix DNA-binding domain"/>
    <property type="match status" value="1"/>
</dbReference>
<keyword evidence="5" id="KW-0804">Transcription</keyword>
<feature type="domain" description="HTH gntR-type" evidence="6">
    <location>
        <begin position="22"/>
        <end position="90"/>
    </location>
</feature>
<organism evidence="7 8">
    <name type="scientific">Pseudomonas indica</name>
    <dbReference type="NCBI Taxonomy" id="137658"/>
    <lineage>
        <taxon>Bacteria</taxon>
        <taxon>Pseudomonadati</taxon>
        <taxon>Pseudomonadota</taxon>
        <taxon>Gammaproteobacteria</taxon>
        <taxon>Pseudomonadales</taxon>
        <taxon>Pseudomonadaceae</taxon>
        <taxon>Pseudomonas</taxon>
    </lineage>
</organism>
<evidence type="ECO:0000259" key="6">
    <source>
        <dbReference type="PROSITE" id="PS50949"/>
    </source>
</evidence>
<dbReference type="Gene3D" id="3.90.1150.10">
    <property type="entry name" value="Aspartate Aminotransferase, domain 1"/>
    <property type="match status" value="1"/>
</dbReference>
<dbReference type="RefSeq" id="WP_084339619.1">
    <property type="nucleotide sequence ID" value="NZ_CBKZNZ010000056.1"/>
</dbReference>
<dbReference type="AlphaFoldDB" id="A0A1G9EGM4"/>
<keyword evidence="7" id="KW-0032">Aminotransferase</keyword>
<evidence type="ECO:0000256" key="5">
    <source>
        <dbReference type="ARBA" id="ARBA00023163"/>
    </source>
</evidence>
<evidence type="ECO:0000313" key="7">
    <source>
        <dbReference type="EMBL" id="SDK75327.1"/>
    </source>
</evidence>
<dbReference type="InterPro" id="IPR036388">
    <property type="entry name" value="WH-like_DNA-bd_sf"/>
</dbReference>
<dbReference type="PANTHER" id="PTHR46577">
    <property type="entry name" value="HTH-TYPE TRANSCRIPTIONAL REGULATORY PROTEIN GABR"/>
    <property type="match status" value="1"/>
</dbReference>
<evidence type="ECO:0000256" key="2">
    <source>
        <dbReference type="ARBA" id="ARBA00022898"/>
    </source>
</evidence>
<dbReference type="InterPro" id="IPR015424">
    <property type="entry name" value="PyrdxlP-dep_Trfase"/>
</dbReference>
<dbReference type="PANTHER" id="PTHR46577:SF1">
    <property type="entry name" value="HTH-TYPE TRANSCRIPTIONAL REGULATORY PROTEIN GABR"/>
    <property type="match status" value="1"/>
</dbReference>
<dbReference type="SUPFAM" id="SSF46785">
    <property type="entry name" value="Winged helix' DNA-binding domain"/>
    <property type="match status" value="1"/>
</dbReference>
<comment type="similarity">
    <text evidence="1">In the C-terminal section; belongs to the class-I pyridoxal-phosphate-dependent aminotransferase family.</text>
</comment>
<dbReference type="InterPro" id="IPR051446">
    <property type="entry name" value="HTH_trans_reg/aminotransferase"/>
</dbReference>
<dbReference type="CDD" id="cd07377">
    <property type="entry name" value="WHTH_GntR"/>
    <property type="match status" value="1"/>
</dbReference>
<keyword evidence="8" id="KW-1185">Reference proteome</keyword>
<keyword evidence="7" id="KW-0808">Transferase</keyword>
<dbReference type="GO" id="GO:0008483">
    <property type="term" value="F:transaminase activity"/>
    <property type="evidence" value="ECO:0007669"/>
    <property type="project" value="UniProtKB-KW"/>
</dbReference>
<evidence type="ECO:0000313" key="8">
    <source>
        <dbReference type="Proteomes" id="UP000198706"/>
    </source>
</evidence>
<dbReference type="GO" id="GO:0003677">
    <property type="term" value="F:DNA binding"/>
    <property type="evidence" value="ECO:0007669"/>
    <property type="project" value="UniProtKB-KW"/>
</dbReference>
<dbReference type="SMART" id="SM00345">
    <property type="entry name" value="HTH_GNTR"/>
    <property type="match status" value="1"/>
</dbReference>
<protein>
    <submittedName>
        <fullName evidence="7">DNA-binding transcriptional regulator, MocR family, contains an aminotransferase domain</fullName>
    </submittedName>
</protein>
<name>A0A1G9EGM4_9PSED</name>
<dbReference type="InterPro" id="IPR000524">
    <property type="entry name" value="Tscrpt_reg_HTH_GntR"/>
</dbReference>
<dbReference type="InterPro" id="IPR004839">
    <property type="entry name" value="Aminotransferase_I/II_large"/>
</dbReference>
<dbReference type="PROSITE" id="PS50949">
    <property type="entry name" value="HTH_GNTR"/>
    <property type="match status" value="1"/>
</dbReference>
<dbReference type="GO" id="GO:0030170">
    <property type="term" value="F:pyridoxal phosphate binding"/>
    <property type="evidence" value="ECO:0007669"/>
    <property type="project" value="InterPro"/>
</dbReference>
<reference evidence="7 8" key="1">
    <citation type="submission" date="2016-10" db="EMBL/GenBank/DDBJ databases">
        <authorList>
            <person name="de Groot N.N."/>
        </authorList>
    </citation>
    <scope>NUCLEOTIDE SEQUENCE [LARGE SCALE GENOMIC DNA]</scope>
    <source>
        <strain evidence="7 8">JCM 21544</strain>
    </source>
</reference>
<dbReference type="EMBL" id="FNFD01000010">
    <property type="protein sequence ID" value="SDK75327.1"/>
    <property type="molecule type" value="Genomic_DNA"/>
</dbReference>
<proteinExistence type="inferred from homology"/>
<dbReference type="CDD" id="cd00609">
    <property type="entry name" value="AAT_like"/>
    <property type="match status" value="1"/>
</dbReference>
<evidence type="ECO:0000256" key="3">
    <source>
        <dbReference type="ARBA" id="ARBA00023015"/>
    </source>
</evidence>